<evidence type="ECO:0000256" key="7">
    <source>
        <dbReference type="ARBA" id="ARBA00022842"/>
    </source>
</evidence>
<comment type="cofactor">
    <cofactor evidence="2">
        <name>Mg(2+)</name>
        <dbReference type="ChEBI" id="CHEBI:18420"/>
    </cofactor>
</comment>
<comment type="pathway">
    <text evidence="9">Carbohydrate biosynthesis.</text>
</comment>
<proteinExistence type="inferred from homology"/>
<dbReference type="HAMAP" id="MF_01855">
    <property type="entry name" value="FBPase_class1"/>
    <property type="match status" value="1"/>
</dbReference>
<dbReference type="EMBL" id="HBGJ01038548">
    <property type="protein sequence ID" value="CAD9265871.1"/>
    <property type="molecule type" value="Transcribed_RNA"/>
</dbReference>
<dbReference type="GO" id="GO:0046872">
    <property type="term" value="F:metal ion binding"/>
    <property type="evidence" value="ECO:0007669"/>
    <property type="project" value="UniProtKB-KW"/>
</dbReference>
<keyword evidence="7" id="KW-0460">Magnesium</keyword>
<protein>
    <recommendedName>
        <fullName evidence="4">fructose-bisphosphatase</fullName>
        <ecNumber evidence="4">3.1.3.11</ecNumber>
    </recommendedName>
</protein>
<evidence type="ECO:0000313" key="14">
    <source>
        <dbReference type="EMBL" id="CAD9265871.1"/>
    </source>
</evidence>
<dbReference type="PIRSF" id="PIRSF500210">
    <property type="entry name" value="FBPtase"/>
    <property type="match status" value="1"/>
</dbReference>
<feature type="domain" description="Fructose-1-6-bisphosphatase class I N-terminal" evidence="11">
    <location>
        <begin position="29"/>
        <end position="206"/>
    </location>
</feature>
<evidence type="ECO:0000256" key="10">
    <source>
        <dbReference type="RuleBase" id="RU000508"/>
    </source>
</evidence>
<evidence type="ECO:0000256" key="8">
    <source>
        <dbReference type="ARBA" id="ARBA00023277"/>
    </source>
</evidence>
<dbReference type="GO" id="GO:0030388">
    <property type="term" value="P:fructose 1,6-bisphosphate metabolic process"/>
    <property type="evidence" value="ECO:0007669"/>
    <property type="project" value="TreeGrafter"/>
</dbReference>
<evidence type="ECO:0000256" key="5">
    <source>
        <dbReference type="ARBA" id="ARBA00022723"/>
    </source>
</evidence>
<dbReference type="AlphaFoldDB" id="A0A6U4JRS6"/>
<dbReference type="FunFam" id="3.30.540.10:FF:000002">
    <property type="entry name" value="Fructose-1,6-bisphosphatase class 1"/>
    <property type="match status" value="1"/>
</dbReference>
<evidence type="ECO:0000256" key="4">
    <source>
        <dbReference type="ARBA" id="ARBA00013093"/>
    </source>
</evidence>
<dbReference type="InterPro" id="IPR000146">
    <property type="entry name" value="FBPase_class-1"/>
</dbReference>
<dbReference type="InterPro" id="IPR028343">
    <property type="entry name" value="FBPtase"/>
</dbReference>
<dbReference type="InterPro" id="IPR044015">
    <property type="entry name" value="FBPase_C_dom"/>
</dbReference>
<dbReference type="PANTHER" id="PTHR11556">
    <property type="entry name" value="FRUCTOSE-1,6-BISPHOSPHATASE-RELATED"/>
    <property type="match status" value="1"/>
</dbReference>
<comment type="catalytic activity">
    <reaction evidence="1">
        <text>beta-D-fructose 1,6-bisphosphate + H2O = beta-D-fructose 6-phosphate + phosphate</text>
        <dbReference type="Rhea" id="RHEA:11064"/>
        <dbReference type="ChEBI" id="CHEBI:15377"/>
        <dbReference type="ChEBI" id="CHEBI:32966"/>
        <dbReference type="ChEBI" id="CHEBI:43474"/>
        <dbReference type="ChEBI" id="CHEBI:57634"/>
        <dbReference type="EC" id="3.1.3.11"/>
    </reaction>
</comment>
<keyword evidence="6 10" id="KW-0378">Hydrolase</keyword>
<comment type="similarity">
    <text evidence="3 10">Belongs to the FBPase class 1 family.</text>
</comment>
<dbReference type="GO" id="GO:0006000">
    <property type="term" value="P:fructose metabolic process"/>
    <property type="evidence" value="ECO:0007669"/>
    <property type="project" value="TreeGrafter"/>
</dbReference>
<evidence type="ECO:0000256" key="6">
    <source>
        <dbReference type="ARBA" id="ARBA00022801"/>
    </source>
</evidence>
<accession>A0A6U4JRS6</accession>
<dbReference type="GO" id="GO:0042132">
    <property type="term" value="F:fructose 1,6-bisphosphate 1-phosphatase activity"/>
    <property type="evidence" value="ECO:0007669"/>
    <property type="project" value="UniProtKB-EC"/>
</dbReference>
<dbReference type="CDD" id="cd00354">
    <property type="entry name" value="FBPase"/>
    <property type="match status" value="1"/>
</dbReference>
<dbReference type="Gene3D" id="3.30.540.10">
    <property type="entry name" value="Fructose-1,6-Bisphosphatase, subunit A, domain 1"/>
    <property type="match status" value="1"/>
</dbReference>
<sequence length="347" mass="37322">MASFDPAGKMDPDAVGTSSLPTLTAFFQEKSGDSDLTLVMNATALACKAIARAVRKAGIAGLYGLAGTENSSGDDVKKLDLLSNEMMISALMQSGKVAALISEENEDPILAPAASSGRFIVAFDPLDGSSNIDCNVSTGTIFSVWERKTAPGTEATEEDILQPGTDIVCAGYCMYGSATEFVCTFSTCGVHCFTLDPSLGEFIHTRADMKIPSKPKRIYSANEGNFAHWDPEIQEAVNSFKNAEPKPFTQRYVGSMVSDVHRTILYGGVFLYPADRKSPNGKLRVLYEGFPMCLLVKEAGGKASTGMFMGSIRDVTEIDPESIHERCPIILGNTEFVDQVLAHYESS</sequence>
<dbReference type="Gene3D" id="3.40.190.80">
    <property type="match status" value="1"/>
</dbReference>
<feature type="domain" description="Fructose-1-6-bisphosphatase class 1 C-terminal" evidence="12">
    <location>
        <begin position="216"/>
        <end position="343"/>
    </location>
</feature>
<evidence type="ECO:0000256" key="1">
    <source>
        <dbReference type="ARBA" id="ARBA00001273"/>
    </source>
</evidence>
<dbReference type="EMBL" id="HBGJ01038546">
    <property type="protein sequence ID" value="CAD9265869.1"/>
    <property type="molecule type" value="Transcribed_RNA"/>
</dbReference>
<evidence type="ECO:0000256" key="2">
    <source>
        <dbReference type="ARBA" id="ARBA00001946"/>
    </source>
</evidence>
<dbReference type="InterPro" id="IPR033391">
    <property type="entry name" value="FBPase_N"/>
</dbReference>
<dbReference type="Pfam" id="PF00316">
    <property type="entry name" value="FBPase"/>
    <property type="match status" value="1"/>
</dbReference>
<evidence type="ECO:0000259" key="12">
    <source>
        <dbReference type="Pfam" id="PF18913"/>
    </source>
</evidence>
<dbReference type="SUPFAM" id="SSF56655">
    <property type="entry name" value="Carbohydrate phosphatase"/>
    <property type="match status" value="1"/>
</dbReference>
<dbReference type="Pfam" id="PF18913">
    <property type="entry name" value="FBPase_C"/>
    <property type="match status" value="1"/>
</dbReference>
<evidence type="ECO:0000256" key="9">
    <source>
        <dbReference type="ARBA" id="ARBA00024331"/>
    </source>
</evidence>
<keyword evidence="8 10" id="KW-0119">Carbohydrate metabolism</keyword>
<reference evidence="14" key="1">
    <citation type="submission" date="2021-01" db="EMBL/GenBank/DDBJ databases">
        <authorList>
            <person name="Corre E."/>
            <person name="Pelletier E."/>
            <person name="Niang G."/>
            <person name="Scheremetjew M."/>
            <person name="Finn R."/>
            <person name="Kale V."/>
            <person name="Holt S."/>
            <person name="Cochrane G."/>
            <person name="Meng A."/>
            <person name="Brown T."/>
            <person name="Cohen L."/>
        </authorList>
    </citation>
    <scope>NUCLEOTIDE SEQUENCE</scope>
    <source>
        <strain evidence="14">CCMP2877</strain>
    </source>
</reference>
<dbReference type="EC" id="3.1.3.11" evidence="4"/>
<dbReference type="PANTHER" id="PTHR11556:SF41">
    <property type="entry name" value="FRUCTOSE-1,6-BISPHOSPHATASE, CYTOSOLIC"/>
    <property type="match status" value="1"/>
</dbReference>
<dbReference type="GO" id="GO:0005829">
    <property type="term" value="C:cytosol"/>
    <property type="evidence" value="ECO:0007669"/>
    <property type="project" value="TreeGrafter"/>
</dbReference>
<evidence type="ECO:0000259" key="11">
    <source>
        <dbReference type="Pfam" id="PF00316"/>
    </source>
</evidence>
<keyword evidence="5" id="KW-0479">Metal-binding</keyword>
<gene>
    <name evidence="13" type="ORF">PPAR1163_LOCUS24292</name>
    <name evidence="14" type="ORF">PPAR1163_LOCUS24294</name>
</gene>
<evidence type="ECO:0000313" key="13">
    <source>
        <dbReference type="EMBL" id="CAD9265869.1"/>
    </source>
</evidence>
<dbReference type="PRINTS" id="PR00115">
    <property type="entry name" value="F16BPHPHTASE"/>
</dbReference>
<dbReference type="GO" id="GO:0006094">
    <property type="term" value="P:gluconeogenesis"/>
    <property type="evidence" value="ECO:0007669"/>
    <property type="project" value="TreeGrafter"/>
</dbReference>
<dbReference type="GO" id="GO:0005986">
    <property type="term" value="P:sucrose biosynthetic process"/>
    <property type="evidence" value="ECO:0007669"/>
    <property type="project" value="TreeGrafter"/>
</dbReference>
<dbReference type="GO" id="GO:0006002">
    <property type="term" value="P:fructose 6-phosphate metabolic process"/>
    <property type="evidence" value="ECO:0007669"/>
    <property type="project" value="TreeGrafter"/>
</dbReference>
<dbReference type="PIRSF" id="PIRSF000904">
    <property type="entry name" value="FBPtase_SBPase"/>
    <property type="match status" value="1"/>
</dbReference>
<organism evidence="14">
    <name type="scientific">Phaeomonas parva</name>
    <dbReference type="NCBI Taxonomy" id="124430"/>
    <lineage>
        <taxon>Eukaryota</taxon>
        <taxon>Sar</taxon>
        <taxon>Stramenopiles</taxon>
        <taxon>Ochrophyta</taxon>
        <taxon>Pinguiophyceae</taxon>
        <taxon>Pinguiochrysidales</taxon>
        <taxon>Pinguiochrysidaceae</taxon>
        <taxon>Phaeomonas</taxon>
    </lineage>
</organism>
<name>A0A6U4JRS6_9STRA</name>
<evidence type="ECO:0000256" key="3">
    <source>
        <dbReference type="ARBA" id="ARBA00010941"/>
    </source>
</evidence>